<evidence type="ECO:0000313" key="8">
    <source>
        <dbReference type="EMBL" id="HJG79206.1"/>
    </source>
</evidence>
<evidence type="ECO:0000256" key="4">
    <source>
        <dbReference type="ARBA" id="ARBA00022729"/>
    </source>
</evidence>
<dbReference type="Pfam" id="PF01120">
    <property type="entry name" value="Alpha_L_fucos"/>
    <property type="match status" value="1"/>
</dbReference>
<evidence type="ECO:0000256" key="5">
    <source>
        <dbReference type="ARBA" id="ARBA00022801"/>
    </source>
</evidence>
<dbReference type="PANTHER" id="PTHR10030:SF37">
    <property type="entry name" value="ALPHA-L-FUCOSIDASE-RELATED"/>
    <property type="match status" value="1"/>
</dbReference>
<keyword evidence="4" id="KW-0732">Signal</keyword>
<dbReference type="SMART" id="SM00812">
    <property type="entry name" value="Alpha_L_fucos"/>
    <property type="match status" value="1"/>
</dbReference>
<dbReference type="InterPro" id="IPR016286">
    <property type="entry name" value="FUC_metazoa-typ"/>
</dbReference>
<evidence type="ECO:0000256" key="2">
    <source>
        <dbReference type="ARBA" id="ARBA00007951"/>
    </source>
</evidence>
<reference evidence="8" key="1">
    <citation type="journal article" date="2021" name="PeerJ">
        <title>Extensive microbial diversity within the chicken gut microbiome revealed by metagenomics and culture.</title>
        <authorList>
            <person name="Gilroy R."/>
            <person name="Ravi A."/>
            <person name="Getino M."/>
            <person name="Pursley I."/>
            <person name="Horton D.L."/>
            <person name="Alikhan N.F."/>
            <person name="Baker D."/>
            <person name="Gharbi K."/>
            <person name="Hall N."/>
            <person name="Watson M."/>
            <person name="Adriaenssens E.M."/>
            <person name="Foster-Nyarko E."/>
            <person name="Jarju S."/>
            <person name="Secka A."/>
            <person name="Antonio M."/>
            <person name="Oren A."/>
            <person name="Chaudhuri R.R."/>
            <person name="La Ragione R."/>
            <person name="Hildebrand F."/>
            <person name="Pallen M.J."/>
        </authorList>
    </citation>
    <scope>NUCLEOTIDE SEQUENCE</scope>
    <source>
        <strain evidence="8">ChiGjej5B5-7349</strain>
    </source>
</reference>
<evidence type="ECO:0000259" key="7">
    <source>
        <dbReference type="Pfam" id="PF01120"/>
    </source>
</evidence>
<evidence type="ECO:0000256" key="3">
    <source>
        <dbReference type="ARBA" id="ARBA00012662"/>
    </source>
</evidence>
<keyword evidence="6" id="KW-0326">Glycosidase</keyword>
<accession>A0A921MD00</accession>
<reference evidence="8" key="2">
    <citation type="submission" date="2021-09" db="EMBL/GenBank/DDBJ databases">
        <authorList>
            <person name="Gilroy R."/>
        </authorList>
    </citation>
    <scope>NUCLEOTIDE SEQUENCE</scope>
    <source>
        <strain evidence="8">ChiGjej5B5-7349</strain>
    </source>
</reference>
<dbReference type="InterPro" id="IPR017853">
    <property type="entry name" value="GH"/>
</dbReference>
<evidence type="ECO:0000256" key="6">
    <source>
        <dbReference type="ARBA" id="ARBA00023295"/>
    </source>
</evidence>
<comment type="similarity">
    <text evidence="2">Belongs to the glycosyl hydrolase 29 family.</text>
</comment>
<dbReference type="Gene3D" id="3.20.20.80">
    <property type="entry name" value="Glycosidases"/>
    <property type="match status" value="1"/>
</dbReference>
<proteinExistence type="inferred from homology"/>
<evidence type="ECO:0000256" key="1">
    <source>
        <dbReference type="ARBA" id="ARBA00004071"/>
    </source>
</evidence>
<comment type="caution">
    <text evidence="8">The sequence shown here is derived from an EMBL/GenBank/DDBJ whole genome shotgun (WGS) entry which is preliminary data.</text>
</comment>
<dbReference type="EMBL" id="DYUK01000048">
    <property type="protein sequence ID" value="HJG79206.1"/>
    <property type="molecule type" value="Genomic_DNA"/>
</dbReference>
<dbReference type="GO" id="GO:0004560">
    <property type="term" value="F:alpha-L-fucosidase activity"/>
    <property type="evidence" value="ECO:0007669"/>
    <property type="project" value="InterPro"/>
</dbReference>
<organism evidence="8 9">
    <name type="scientific">Brevibacterium senegalense</name>
    <dbReference type="NCBI Taxonomy" id="1033736"/>
    <lineage>
        <taxon>Bacteria</taxon>
        <taxon>Bacillati</taxon>
        <taxon>Actinomycetota</taxon>
        <taxon>Actinomycetes</taxon>
        <taxon>Micrococcales</taxon>
        <taxon>Brevibacteriaceae</taxon>
        <taxon>Brevibacterium</taxon>
    </lineage>
</organism>
<feature type="domain" description="Glycoside hydrolase family 29 N-terminal" evidence="7">
    <location>
        <begin position="19"/>
        <end position="370"/>
    </location>
</feature>
<dbReference type="InterPro" id="IPR057739">
    <property type="entry name" value="Glyco_hydro_29_N"/>
</dbReference>
<dbReference type="GO" id="GO:0016139">
    <property type="term" value="P:glycoside catabolic process"/>
    <property type="evidence" value="ECO:0007669"/>
    <property type="project" value="TreeGrafter"/>
</dbReference>
<name>A0A921MD00_9MICO</name>
<dbReference type="Proteomes" id="UP000784435">
    <property type="component" value="Unassembled WGS sequence"/>
</dbReference>
<gene>
    <name evidence="8" type="ORF">K8V08_02205</name>
</gene>
<dbReference type="SUPFAM" id="SSF51445">
    <property type="entry name" value="(Trans)glycosidases"/>
    <property type="match status" value="1"/>
</dbReference>
<dbReference type="EC" id="3.2.1.51" evidence="3"/>
<dbReference type="PANTHER" id="PTHR10030">
    <property type="entry name" value="ALPHA-L-FUCOSIDASE"/>
    <property type="match status" value="1"/>
</dbReference>
<comment type="function">
    <text evidence="1">Alpha-L-fucosidase is responsible for hydrolyzing the alpha-1,6-linked fucose joined to the reducing-end N-acetylglucosamine of the carbohydrate moieties of glycoproteins.</text>
</comment>
<sequence length="500" mass="55762">MNHDTAPPAHQQALDAVRVQDWKELDSRPLPRWYGDAKFGIFVHWGVFSVPAWRTLNDEQFGSYAEWYYASVYGPYRNADPDFHATMFPDRDYRDLVSDFRAELFDPEAWASLFRRAGARYVVLTSKHHDGYCLWPTENSHKRGWHAGEAGPRRDLLGELTNAVRDEGLRMGLYYSIPEWETHRSHRVDGGYFIPEADAQTYGMSEEAYPREILHQQWVELNETYAPAVIYTDGGEWDFSEEYTDTRRMLSWLYTDAPNADEVVVNDRIHVGMPGAHGDIYSTEYHDLDGFGTVHPWEESRGIGGSYGFNRAESVEDYASANELVTLLAQTVAGGGNLLLNVGPTADGRIPAVQQERLLQIGAWLDVNGEAIYETAPAADVRTASAQVFATSKPGARYLIVTGSPHEDVAVSMTSTGLGEGSTAARRVRGWDLLGAERDVAEDLLDVRIEGDEVAVRLRPAALWTSSSDDALPLVIRLQVDEDGATGGTSPAQTPVEEER</sequence>
<dbReference type="AlphaFoldDB" id="A0A921MD00"/>
<keyword evidence="5" id="KW-0378">Hydrolase</keyword>
<protein>
    <recommendedName>
        <fullName evidence="3">alpha-L-fucosidase</fullName>
        <ecNumber evidence="3">3.2.1.51</ecNumber>
    </recommendedName>
</protein>
<dbReference type="PRINTS" id="PR00741">
    <property type="entry name" value="GLHYDRLASE29"/>
</dbReference>
<evidence type="ECO:0000313" key="9">
    <source>
        <dbReference type="Proteomes" id="UP000784435"/>
    </source>
</evidence>
<dbReference type="GO" id="GO:0006004">
    <property type="term" value="P:fucose metabolic process"/>
    <property type="evidence" value="ECO:0007669"/>
    <property type="project" value="InterPro"/>
</dbReference>
<dbReference type="InterPro" id="IPR000933">
    <property type="entry name" value="Glyco_hydro_29"/>
</dbReference>
<dbReference type="GO" id="GO:0005764">
    <property type="term" value="C:lysosome"/>
    <property type="evidence" value="ECO:0007669"/>
    <property type="project" value="TreeGrafter"/>
</dbReference>